<evidence type="ECO:0000256" key="1">
    <source>
        <dbReference type="ARBA" id="ARBA00023157"/>
    </source>
</evidence>
<dbReference type="InterPro" id="IPR018378">
    <property type="entry name" value="C-type_lectin_CS"/>
</dbReference>
<dbReference type="CDD" id="cd00037">
    <property type="entry name" value="CLECT"/>
    <property type="match status" value="1"/>
</dbReference>
<organism evidence="4">
    <name type="scientific">Steinernema carpocapsae</name>
    <name type="common">Entomopathogenic nematode</name>
    <dbReference type="NCBI Taxonomy" id="34508"/>
    <lineage>
        <taxon>Eukaryota</taxon>
        <taxon>Metazoa</taxon>
        <taxon>Ecdysozoa</taxon>
        <taxon>Nematoda</taxon>
        <taxon>Chromadorea</taxon>
        <taxon>Rhabditida</taxon>
        <taxon>Tylenchina</taxon>
        <taxon>Panagrolaimomorpha</taxon>
        <taxon>Strongyloidoidea</taxon>
        <taxon>Steinernematidae</taxon>
        <taxon>Steinernema</taxon>
    </lineage>
</organism>
<feature type="region of interest" description="Disordered" evidence="2">
    <location>
        <begin position="225"/>
        <end position="253"/>
    </location>
</feature>
<dbReference type="PANTHER" id="PTHR22803">
    <property type="entry name" value="MANNOSE, PHOSPHOLIPASE, LECTIN RECEPTOR RELATED"/>
    <property type="match status" value="1"/>
</dbReference>
<name>A0A4U5NER7_STECR</name>
<dbReference type="InterPro" id="IPR016187">
    <property type="entry name" value="CTDL_fold"/>
</dbReference>
<dbReference type="PROSITE" id="PS00615">
    <property type="entry name" value="C_TYPE_LECTIN_1"/>
    <property type="match status" value="1"/>
</dbReference>
<accession>A0A4U5NER7</accession>
<dbReference type="PROSITE" id="PS50041">
    <property type="entry name" value="C_TYPE_LECTIN_2"/>
    <property type="match status" value="1"/>
</dbReference>
<reference evidence="4" key="2">
    <citation type="journal article" date="2015" name="Genome Biol.">
        <title>Comparative genomics of Steinernema reveals deeply conserved gene regulatory networks.</title>
        <authorList>
            <person name="Dillman A.R."/>
            <person name="Macchietto M."/>
            <person name="Porter C.F."/>
            <person name="Rogers A."/>
            <person name="Williams B."/>
            <person name="Antoshechkin I."/>
            <person name="Lee M.M."/>
            <person name="Goodwin Z."/>
            <person name="Lu X."/>
            <person name="Lewis E.E."/>
            <person name="Goodrich-Blair H."/>
            <person name="Stock S.P."/>
            <person name="Adams B.J."/>
            <person name="Sternberg P.W."/>
            <person name="Mortazavi A."/>
        </authorList>
    </citation>
    <scope>NUCLEOTIDE SEQUENCE [LARGE SCALE GENOMIC DNA]</scope>
    <source>
        <strain evidence="4">ALL</strain>
    </source>
</reference>
<feature type="domain" description="C-type lectin" evidence="3">
    <location>
        <begin position="18"/>
        <end position="102"/>
    </location>
</feature>
<evidence type="ECO:0000256" key="2">
    <source>
        <dbReference type="SAM" id="MobiDB-lite"/>
    </source>
</evidence>
<dbReference type="InterPro" id="IPR001304">
    <property type="entry name" value="C-type_lectin-like"/>
</dbReference>
<dbReference type="InterPro" id="IPR016186">
    <property type="entry name" value="C-type_lectin-like/link_sf"/>
</dbReference>
<dbReference type="Pfam" id="PF00059">
    <property type="entry name" value="Lectin_C"/>
    <property type="match status" value="1"/>
</dbReference>
<dbReference type="EMBL" id="AZBU02000004">
    <property type="protein sequence ID" value="TKR81418.1"/>
    <property type="molecule type" value="Genomic_DNA"/>
</dbReference>
<proteinExistence type="predicted"/>
<evidence type="ECO:0000313" key="4">
    <source>
        <dbReference type="EMBL" id="TKR81418.1"/>
    </source>
</evidence>
<evidence type="ECO:0000259" key="3">
    <source>
        <dbReference type="PROSITE" id="PS50041"/>
    </source>
</evidence>
<protein>
    <recommendedName>
        <fullName evidence="3">C-type lectin domain-containing protein</fullName>
    </recommendedName>
</protein>
<sequence length="262" mass="29508">MDNSPRSKIPETTSVSEVSVYGKEMLNEGFRIGCKVLRVPNLAWRLLQISQWTWTDGSSFEFQNWAKDEPANAYRNRCLSMDAKNGRWSSQNCSNSAPFACEFPAWRMLPPCPFPEPTTTPNPIVVGMDQIRRQLLPDLGRSGKVLLQPGFGACFDPQRSGMRLRRFARRNPQIPEHVDRRLLRIRTPPLSGLTRAAGTSLAGSDRRTTDRTTACDWSCIRAARGTDSGRPSATSRWQPSATRASRINDSTDPKIVFETRIH</sequence>
<reference evidence="4" key="3">
    <citation type="journal article" date="2019" name="G3 (Bethesda)">
        <title>Hybrid Assembly of the Genome of the Entomopathogenic Nematode Steinernema carpocapsae Identifies the X-Chromosome.</title>
        <authorList>
            <person name="Serra L."/>
            <person name="Macchietto M."/>
            <person name="Macias-Munoz A."/>
            <person name="McGill C.J."/>
            <person name="Rodriguez I.M."/>
            <person name="Rodriguez B."/>
            <person name="Murad R."/>
            <person name="Mortazavi A."/>
        </authorList>
    </citation>
    <scope>NUCLEOTIDE SEQUENCE</scope>
    <source>
        <strain evidence="4">ALL</strain>
    </source>
</reference>
<reference evidence="4" key="1">
    <citation type="submission" date="2013-11" db="EMBL/GenBank/DDBJ databases">
        <authorList>
            <person name="Sternberg P."/>
            <person name="Dillman A."/>
            <person name="Macchietto M."/>
        </authorList>
    </citation>
    <scope>NUCLEOTIDE SEQUENCE</scope>
    <source>
        <strain evidence="4">ALL</strain>
    </source>
</reference>
<dbReference type="Gene3D" id="3.10.100.10">
    <property type="entry name" value="Mannose-Binding Protein A, subunit A"/>
    <property type="match status" value="1"/>
</dbReference>
<dbReference type="InterPro" id="IPR050111">
    <property type="entry name" value="C-type_lectin/snaclec_domain"/>
</dbReference>
<feature type="compositionally biased region" description="Polar residues" evidence="2">
    <location>
        <begin position="229"/>
        <end position="248"/>
    </location>
</feature>
<comment type="caution">
    <text evidence="4">The sequence shown here is derived from an EMBL/GenBank/DDBJ whole genome shotgun (WGS) entry which is preliminary data.</text>
</comment>
<gene>
    <name evidence="4" type="ORF">L596_015288</name>
</gene>
<keyword evidence="1" id="KW-1015">Disulfide bond</keyword>
<dbReference type="AlphaFoldDB" id="A0A4U5NER7"/>
<dbReference type="SUPFAM" id="SSF56436">
    <property type="entry name" value="C-type lectin-like"/>
    <property type="match status" value="1"/>
</dbReference>